<organism evidence="2 3">
    <name type="scientific">Cyclocybe aegerita</name>
    <name type="common">Black poplar mushroom</name>
    <name type="synonym">Agrocybe aegerita</name>
    <dbReference type="NCBI Taxonomy" id="1973307"/>
    <lineage>
        <taxon>Eukaryota</taxon>
        <taxon>Fungi</taxon>
        <taxon>Dikarya</taxon>
        <taxon>Basidiomycota</taxon>
        <taxon>Agaricomycotina</taxon>
        <taxon>Agaricomycetes</taxon>
        <taxon>Agaricomycetidae</taxon>
        <taxon>Agaricales</taxon>
        <taxon>Agaricineae</taxon>
        <taxon>Bolbitiaceae</taxon>
        <taxon>Cyclocybe</taxon>
    </lineage>
</organism>
<sequence length="271" mass="30470">MAHFGLLGNPLRLYPPRPRVLSPTRPTLRRHPSSVVVRLQAIVLVRDVPGHVVALTVTVTVTRVTRWPSPASLSSPLATFDVFAVAWPTRNKTGMWDGNTCLLPPFRWRWRLNIEDLSQTRRRRRRLVLVVAEEDPGRCMPWAGLQWADDDDNRTRRARGWGVGIPSLSSLALIPVIVIAQVPTPYRYRYRRLGTASRVLQHRVSLRAVPERGRELKAPVRAALRPGMRAEAEQGRKVEVEVGGCRAEADGAEERKSGDARRRDGERGGGK</sequence>
<keyword evidence="3" id="KW-1185">Reference proteome</keyword>
<accession>A0A8S0XIZ9</accession>
<feature type="compositionally biased region" description="Basic and acidic residues" evidence="1">
    <location>
        <begin position="247"/>
        <end position="271"/>
    </location>
</feature>
<evidence type="ECO:0000256" key="1">
    <source>
        <dbReference type="SAM" id="MobiDB-lite"/>
    </source>
</evidence>
<gene>
    <name evidence="2" type="ORF">AAE3_LOCUS6163</name>
</gene>
<comment type="caution">
    <text evidence="2">The sequence shown here is derived from an EMBL/GenBank/DDBJ whole genome shotgun (WGS) entry which is preliminary data.</text>
</comment>
<feature type="region of interest" description="Disordered" evidence="1">
    <location>
        <begin position="228"/>
        <end position="271"/>
    </location>
</feature>
<feature type="compositionally biased region" description="Basic and acidic residues" evidence="1">
    <location>
        <begin position="228"/>
        <end position="240"/>
    </location>
</feature>
<evidence type="ECO:0000313" key="2">
    <source>
        <dbReference type="EMBL" id="CAA7264009.1"/>
    </source>
</evidence>
<dbReference type="AlphaFoldDB" id="A0A8S0XIZ9"/>
<protein>
    <submittedName>
        <fullName evidence="2">Uncharacterized protein</fullName>
    </submittedName>
</protein>
<evidence type="ECO:0000313" key="3">
    <source>
        <dbReference type="Proteomes" id="UP000467700"/>
    </source>
</evidence>
<reference evidence="2 3" key="1">
    <citation type="submission" date="2020-01" db="EMBL/GenBank/DDBJ databases">
        <authorList>
            <person name="Gupta K D."/>
        </authorList>
    </citation>
    <scope>NUCLEOTIDE SEQUENCE [LARGE SCALE GENOMIC DNA]</scope>
</reference>
<dbReference type="Proteomes" id="UP000467700">
    <property type="component" value="Unassembled WGS sequence"/>
</dbReference>
<name>A0A8S0XIZ9_CYCAE</name>
<dbReference type="EMBL" id="CACVBS010000042">
    <property type="protein sequence ID" value="CAA7264009.1"/>
    <property type="molecule type" value="Genomic_DNA"/>
</dbReference>
<proteinExistence type="predicted"/>